<dbReference type="EMBL" id="AGNK02000342">
    <property type="status" value="NOT_ANNOTATED_CDS"/>
    <property type="molecule type" value="Genomic_DNA"/>
</dbReference>
<proteinExistence type="predicted"/>
<evidence type="ECO:0000313" key="2">
    <source>
        <dbReference type="Proteomes" id="UP000004995"/>
    </source>
</evidence>
<sequence>MGKLFRSKPARIWKTGSRKLMIAKKECHFDLAVLCNNQALLFLDLPALD</sequence>
<reference evidence="2" key="1">
    <citation type="journal article" date="2012" name="Nat. Biotechnol.">
        <title>Reference genome sequence of the model plant Setaria.</title>
        <authorList>
            <person name="Bennetzen J.L."/>
            <person name="Schmutz J."/>
            <person name="Wang H."/>
            <person name="Percifield R."/>
            <person name="Hawkins J."/>
            <person name="Pontaroli A.C."/>
            <person name="Estep M."/>
            <person name="Feng L."/>
            <person name="Vaughn J.N."/>
            <person name="Grimwood J."/>
            <person name="Jenkins J."/>
            <person name="Barry K."/>
            <person name="Lindquist E."/>
            <person name="Hellsten U."/>
            <person name="Deshpande S."/>
            <person name="Wang X."/>
            <person name="Wu X."/>
            <person name="Mitros T."/>
            <person name="Triplett J."/>
            <person name="Yang X."/>
            <person name="Ye C.Y."/>
            <person name="Mauro-Herrera M."/>
            <person name="Wang L."/>
            <person name="Li P."/>
            <person name="Sharma M."/>
            <person name="Sharma R."/>
            <person name="Ronald P.C."/>
            <person name="Panaud O."/>
            <person name="Kellogg E.A."/>
            <person name="Brutnell T.P."/>
            <person name="Doust A.N."/>
            <person name="Tuskan G.A."/>
            <person name="Rokhsar D."/>
            <person name="Devos K.M."/>
        </authorList>
    </citation>
    <scope>NUCLEOTIDE SEQUENCE [LARGE SCALE GENOMIC DNA]</scope>
    <source>
        <strain evidence="2">cv. Yugu1</strain>
    </source>
</reference>
<evidence type="ECO:0000313" key="1">
    <source>
        <dbReference type="EnsemblPlants" id="KQL29808"/>
    </source>
</evidence>
<protein>
    <submittedName>
        <fullName evidence="1">Uncharacterized protein</fullName>
    </submittedName>
</protein>
<dbReference type="HOGENOM" id="CLU_3145288_0_0_1"/>
<dbReference type="Proteomes" id="UP000004995">
    <property type="component" value="Unassembled WGS sequence"/>
</dbReference>
<accession>K3Z1G3</accession>
<dbReference type="EnsemblPlants" id="KQL29808">
    <property type="protein sequence ID" value="KQL29808"/>
    <property type="gene ID" value="SETIT_020381mg"/>
</dbReference>
<dbReference type="Gramene" id="KQL29808">
    <property type="protein sequence ID" value="KQL29808"/>
    <property type="gene ID" value="SETIT_020381mg"/>
</dbReference>
<organism evidence="1 2">
    <name type="scientific">Setaria italica</name>
    <name type="common">Foxtail millet</name>
    <name type="synonym">Panicum italicum</name>
    <dbReference type="NCBI Taxonomy" id="4555"/>
    <lineage>
        <taxon>Eukaryota</taxon>
        <taxon>Viridiplantae</taxon>
        <taxon>Streptophyta</taxon>
        <taxon>Embryophyta</taxon>
        <taxon>Tracheophyta</taxon>
        <taxon>Spermatophyta</taxon>
        <taxon>Magnoliopsida</taxon>
        <taxon>Liliopsida</taxon>
        <taxon>Poales</taxon>
        <taxon>Poaceae</taxon>
        <taxon>PACMAD clade</taxon>
        <taxon>Panicoideae</taxon>
        <taxon>Panicodae</taxon>
        <taxon>Paniceae</taxon>
        <taxon>Cenchrinae</taxon>
        <taxon>Setaria</taxon>
    </lineage>
</organism>
<name>K3Z1G3_SETIT</name>
<keyword evidence="2" id="KW-1185">Reference proteome</keyword>
<dbReference type="InParanoid" id="K3Z1G3"/>
<dbReference type="AlphaFoldDB" id="K3Z1G3"/>
<reference evidence="1" key="2">
    <citation type="submission" date="2018-08" db="UniProtKB">
        <authorList>
            <consortium name="EnsemblPlants"/>
        </authorList>
    </citation>
    <scope>IDENTIFICATION</scope>
    <source>
        <strain evidence="1">Yugu1</strain>
    </source>
</reference>